<gene>
    <name evidence="1" type="ORF">EV420DRAFT_1622437</name>
</gene>
<evidence type="ECO:0000313" key="1">
    <source>
        <dbReference type="EMBL" id="KAK0447487.1"/>
    </source>
</evidence>
<dbReference type="InterPro" id="IPR041078">
    <property type="entry name" value="Plavaka"/>
</dbReference>
<keyword evidence="2" id="KW-1185">Reference proteome</keyword>
<protein>
    <submittedName>
        <fullName evidence="1">Uncharacterized protein</fullName>
    </submittedName>
</protein>
<accession>A0AA39JRC6</accession>
<evidence type="ECO:0000313" key="2">
    <source>
        <dbReference type="Proteomes" id="UP001175211"/>
    </source>
</evidence>
<dbReference type="AlphaFoldDB" id="A0AA39JRC6"/>
<reference evidence="1" key="1">
    <citation type="submission" date="2023-06" db="EMBL/GenBank/DDBJ databases">
        <authorList>
            <consortium name="Lawrence Berkeley National Laboratory"/>
            <person name="Ahrendt S."/>
            <person name="Sahu N."/>
            <person name="Indic B."/>
            <person name="Wong-Bajracharya J."/>
            <person name="Merenyi Z."/>
            <person name="Ke H.-M."/>
            <person name="Monk M."/>
            <person name="Kocsube S."/>
            <person name="Drula E."/>
            <person name="Lipzen A."/>
            <person name="Balint B."/>
            <person name="Henrissat B."/>
            <person name="Andreopoulos B."/>
            <person name="Martin F.M."/>
            <person name="Harder C.B."/>
            <person name="Rigling D."/>
            <person name="Ford K.L."/>
            <person name="Foster G.D."/>
            <person name="Pangilinan J."/>
            <person name="Papanicolaou A."/>
            <person name="Barry K."/>
            <person name="LaButti K."/>
            <person name="Viragh M."/>
            <person name="Koriabine M."/>
            <person name="Yan M."/>
            <person name="Riley R."/>
            <person name="Champramary S."/>
            <person name="Plett K.L."/>
            <person name="Tsai I.J."/>
            <person name="Slot J."/>
            <person name="Sipos G."/>
            <person name="Plett J."/>
            <person name="Nagy L.G."/>
            <person name="Grigoriev I.V."/>
        </authorList>
    </citation>
    <scope>NUCLEOTIDE SEQUENCE</scope>
    <source>
        <strain evidence="1">CCBAS 213</strain>
    </source>
</reference>
<name>A0AA39JRC6_ARMTA</name>
<proteinExistence type="predicted"/>
<dbReference type="Pfam" id="PF18759">
    <property type="entry name" value="Plavaka"/>
    <property type="match status" value="2"/>
</dbReference>
<sequence>MMMQYDVWFRDLWALLINQLGNPDFAQEMDFTPKQVDLIAKDPMMHDSTFCPAILSSNKTTVSCAHCNGVELLIFLSIPKIESFIFSHQSDLDGEAARWLHVHTMACFEAMSPKELWDNYGIVDGILPFTHGFPCTDIHELLSSDLLHQVIKGTFKDHLVMWIEEYIVQENDKKDATRILADID</sequence>
<dbReference type="EMBL" id="JAUEPS010000044">
    <property type="protein sequence ID" value="KAK0447487.1"/>
    <property type="molecule type" value="Genomic_DNA"/>
</dbReference>
<comment type="caution">
    <text evidence="1">The sequence shown here is derived from an EMBL/GenBank/DDBJ whole genome shotgun (WGS) entry which is preliminary data.</text>
</comment>
<dbReference type="RefSeq" id="XP_060326208.1">
    <property type="nucleotide sequence ID" value="XM_060475806.1"/>
</dbReference>
<organism evidence="1 2">
    <name type="scientific">Armillaria tabescens</name>
    <name type="common">Ringless honey mushroom</name>
    <name type="synonym">Agaricus tabescens</name>
    <dbReference type="NCBI Taxonomy" id="1929756"/>
    <lineage>
        <taxon>Eukaryota</taxon>
        <taxon>Fungi</taxon>
        <taxon>Dikarya</taxon>
        <taxon>Basidiomycota</taxon>
        <taxon>Agaricomycotina</taxon>
        <taxon>Agaricomycetes</taxon>
        <taxon>Agaricomycetidae</taxon>
        <taxon>Agaricales</taxon>
        <taxon>Marasmiineae</taxon>
        <taxon>Physalacriaceae</taxon>
        <taxon>Desarmillaria</taxon>
    </lineage>
</organism>
<dbReference type="GeneID" id="85359354"/>
<dbReference type="Proteomes" id="UP001175211">
    <property type="component" value="Unassembled WGS sequence"/>
</dbReference>